<dbReference type="GO" id="GO:0016042">
    <property type="term" value="P:lipid catabolic process"/>
    <property type="evidence" value="ECO:0007669"/>
    <property type="project" value="TreeGrafter"/>
</dbReference>
<dbReference type="OrthoDB" id="270009at2759"/>
<protein>
    <recommendedName>
        <fullName evidence="5">Lipase domain-containing protein</fullName>
    </recommendedName>
</protein>
<dbReference type="InterPro" id="IPR000734">
    <property type="entry name" value="TAG_lipase"/>
</dbReference>
<dbReference type="InterPro" id="IPR013818">
    <property type="entry name" value="Lipase"/>
</dbReference>
<name>A0A9N9SU90_DIABA</name>
<dbReference type="InterPro" id="IPR029058">
    <property type="entry name" value="AB_hydrolase_fold"/>
</dbReference>
<dbReference type="EMBL" id="OU898277">
    <property type="protein sequence ID" value="CAG9829545.1"/>
    <property type="molecule type" value="Genomic_DNA"/>
</dbReference>
<evidence type="ECO:0000256" key="2">
    <source>
        <dbReference type="ARBA" id="ARBA00010701"/>
    </source>
</evidence>
<sequence>MEEPSNFNAGDVNCHAVSSSGNNLIISGVLLASNDDLKNNSQTHFTENLAIADNINIEVGSVSETEYTARQNRKREARQKKKDKEKEAYDFTVDLQAVLLPPKSKVSTLHYRTFASIWVYFLKESVIPSALHDGAKIILYTDGCSYQTCNAVMANALLNLAATKNIAIEQKYLESGHTQMEANSMHSTIEKHVRDKVINMSAKYVTVRWLEKIRNHIMQILVNLICIITDIVGCFNLPHKNSPLQKTPESPELLKTKFYLYTRSTDFNEPEVLYYDDNDQSLNGSSFRISGPLKVVVHGYMSKWNEKAAMIITNSYLKMYDCNVILMDWHMGARGPHYPVAAANTELVGRQLGILLTNMVKKGLDPRSIHLIGFSLGAHVSGTASESLKDKGYLLGRITGLDPASPLFRNNYLRENYKKLDRSDAKFVDVIHTDSSPFVTDGFGIWDPIGHVDFFPNGGQDQPGCNDVRDSIVVSHFGTQLQAIIELSDKNGPLKGILKLQLTSKNISWDFHTNFEFKITEITGKTIYALGAANYTSIANNIDSLEAKFSYVDLASEEKRFDRSYIPVIYFNKLLLAVLQARYKNWKF</sequence>
<dbReference type="Pfam" id="PF00151">
    <property type="entry name" value="Lipase"/>
    <property type="match status" value="1"/>
</dbReference>
<dbReference type="SUPFAM" id="SSF53474">
    <property type="entry name" value="alpha/beta-Hydrolases"/>
    <property type="match status" value="1"/>
</dbReference>
<evidence type="ECO:0000256" key="3">
    <source>
        <dbReference type="ARBA" id="ARBA00022525"/>
    </source>
</evidence>
<proteinExistence type="inferred from homology"/>
<evidence type="ECO:0000313" key="6">
    <source>
        <dbReference type="EMBL" id="CAG9829545.1"/>
    </source>
</evidence>
<comment type="subcellular location">
    <subcellularLocation>
        <location evidence="1">Secreted</location>
    </subcellularLocation>
</comment>
<evidence type="ECO:0000256" key="4">
    <source>
        <dbReference type="RuleBase" id="RU004262"/>
    </source>
</evidence>
<dbReference type="AlphaFoldDB" id="A0A9N9SU90"/>
<evidence type="ECO:0000259" key="5">
    <source>
        <dbReference type="Pfam" id="PF00151"/>
    </source>
</evidence>
<evidence type="ECO:0000256" key="1">
    <source>
        <dbReference type="ARBA" id="ARBA00004613"/>
    </source>
</evidence>
<dbReference type="Proteomes" id="UP001153709">
    <property type="component" value="Chromosome 2"/>
</dbReference>
<evidence type="ECO:0000313" key="7">
    <source>
        <dbReference type="Proteomes" id="UP001153709"/>
    </source>
</evidence>
<feature type="domain" description="Lipase" evidence="5">
    <location>
        <begin position="239"/>
        <end position="478"/>
    </location>
</feature>
<reference evidence="6" key="1">
    <citation type="submission" date="2022-01" db="EMBL/GenBank/DDBJ databases">
        <authorList>
            <person name="King R."/>
        </authorList>
    </citation>
    <scope>NUCLEOTIDE SEQUENCE</scope>
</reference>
<comment type="similarity">
    <text evidence="2 4">Belongs to the AB hydrolase superfamily. Lipase family.</text>
</comment>
<dbReference type="Gene3D" id="3.40.50.1820">
    <property type="entry name" value="alpha/beta hydrolase"/>
    <property type="match status" value="1"/>
</dbReference>
<dbReference type="PANTHER" id="PTHR11610">
    <property type="entry name" value="LIPASE"/>
    <property type="match status" value="1"/>
</dbReference>
<keyword evidence="3" id="KW-0964">Secreted</keyword>
<keyword evidence="7" id="KW-1185">Reference proteome</keyword>
<dbReference type="GO" id="GO:0016298">
    <property type="term" value="F:lipase activity"/>
    <property type="evidence" value="ECO:0007669"/>
    <property type="project" value="InterPro"/>
</dbReference>
<dbReference type="PANTHER" id="PTHR11610:SF173">
    <property type="entry name" value="LIPASE DOMAIN-CONTAINING PROTEIN-RELATED"/>
    <property type="match status" value="1"/>
</dbReference>
<dbReference type="GO" id="GO:0005615">
    <property type="term" value="C:extracellular space"/>
    <property type="evidence" value="ECO:0007669"/>
    <property type="project" value="TreeGrafter"/>
</dbReference>
<gene>
    <name evidence="6" type="ORF">DIABBA_LOCUS3341</name>
</gene>
<organism evidence="6 7">
    <name type="scientific">Diabrotica balteata</name>
    <name type="common">Banded cucumber beetle</name>
    <dbReference type="NCBI Taxonomy" id="107213"/>
    <lineage>
        <taxon>Eukaryota</taxon>
        <taxon>Metazoa</taxon>
        <taxon>Ecdysozoa</taxon>
        <taxon>Arthropoda</taxon>
        <taxon>Hexapoda</taxon>
        <taxon>Insecta</taxon>
        <taxon>Pterygota</taxon>
        <taxon>Neoptera</taxon>
        <taxon>Endopterygota</taxon>
        <taxon>Coleoptera</taxon>
        <taxon>Polyphaga</taxon>
        <taxon>Cucujiformia</taxon>
        <taxon>Chrysomeloidea</taxon>
        <taxon>Chrysomelidae</taxon>
        <taxon>Galerucinae</taxon>
        <taxon>Diabroticina</taxon>
        <taxon>Diabroticites</taxon>
        <taxon>Diabrotica</taxon>
    </lineage>
</organism>
<dbReference type="PRINTS" id="PR00821">
    <property type="entry name" value="TAGLIPASE"/>
</dbReference>
<accession>A0A9N9SU90</accession>